<reference evidence="4" key="1">
    <citation type="submission" date="2020-10" db="EMBL/GenBank/DDBJ databases">
        <authorList>
            <person name="Gilroy R."/>
        </authorList>
    </citation>
    <scope>NUCLEOTIDE SEQUENCE</scope>
    <source>
        <strain evidence="4">ChiBcec16-1751</strain>
    </source>
</reference>
<feature type="domain" description="SGNH hydrolase-type esterase" evidence="3">
    <location>
        <begin position="131"/>
        <end position="298"/>
    </location>
</feature>
<organism evidence="4 5">
    <name type="scientific">Candidatus Avoscillospira avistercoris</name>
    <dbReference type="NCBI Taxonomy" id="2840707"/>
    <lineage>
        <taxon>Bacteria</taxon>
        <taxon>Bacillati</taxon>
        <taxon>Bacillota</taxon>
        <taxon>Clostridia</taxon>
        <taxon>Eubacteriales</taxon>
        <taxon>Oscillospiraceae</taxon>
        <taxon>Oscillospiraceae incertae sedis</taxon>
        <taxon>Candidatus Avoscillospira</taxon>
    </lineage>
</organism>
<sequence>MRTRHPLTLLAVLLVSSALMAAIGVAIRCTVGKEVQQLQSGPAVAVPLMVLADPTLLRVPETMAPVEDTETLSKPQETPSGSRIPSINPAPEADTGADAGTDQTEEQPVEQEQPAVTFGTVEDSYFADALFIGDSRTVGLSQYGRLGQADYFADVGLTVFNLWDKALSDTNFERQTLETLLSGRTYGKIYLMLGINELGYPMDSLLSQYQSTVSAIRKLQPQADLLLCANLHVTRTASAGTSWLSMENLCRLDAEIEAMADGEHSFYLDVNPVFCDAEGYLKDDMTGDGVHPYAAGYTLWADWLREHGIIRNEETTVGGNQVVHSPGAGL</sequence>
<dbReference type="SUPFAM" id="SSF52266">
    <property type="entry name" value="SGNH hydrolase"/>
    <property type="match status" value="1"/>
</dbReference>
<keyword evidence="2" id="KW-0732">Signal</keyword>
<accession>A0A9D1FC70</accession>
<dbReference type="AlphaFoldDB" id="A0A9D1FC70"/>
<reference evidence="4" key="2">
    <citation type="journal article" date="2021" name="PeerJ">
        <title>Extensive microbial diversity within the chicken gut microbiome revealed by metagenomics and culture.</title>
        <authorList>
            <person name="Gilroy R."/>
            <person name="Ravi A."/>
            <person name="Getino M."/>
            <person name="Pursley I."/>
            <person name="Horton D.L."/>
            <person name="Alikhan N.F."/>
            <person name="Baker D."/>
            <person name="Gharbi K."/>
            <person name="Hall N."/>
            <person name="Watson M."/>
            <person name="Adriaenssens E.M."/>
            <person name="Foster-Nyarko E."/>
            <person name="Jarju S."/>
            <person name="Secka A."/>
            <person name="Antonio M."/>
            <person name="Oren A."/>
            <person name="Chaudhuri R.R."/>
            <person name="La Ragione R."/>
            <person name="Hildebrand F."/>
            <person name="Pallen M.J."/>
        </authorList>
    </citation>
    <scope>NUCLEOTIDE SEQUENCE</scope>
    <source>
        <strain evidence="4">ChiBcec16-1751</strain>
    </source>
</reference>
<name>A0A9D1FC70_9FIRM</name>
<dbReference type="InterPro" id="IPR013830">
    <property type="entry name" value="SGNH_hydro"/>
</dbReference>
<feature type="signal peptide" evidence="2">
    <location>
        <begin position="1"/>
        <end position="21"/>
    </location>
</feature>
<dbReference type="EMBL" id="DVJJ01000148">
    <property type="protein sequence ID" value="HIS65626.1"/>
    <property type="molecule type" value="Genomic_DNA"/>
</dbReference>
<evidence type="ECO:0000313" key="4">
    <source>
        <dbReference type="EMBL" id="HIS65626.1"/>
    </source>
</evidence>
<dbReference type="Gene3D" id="3.40.50.1110">
    <property type="entry name" value="SGNH hydrolase"/>
    <property type="match status" value="1"/>
</dbReference>
<proteinExistence type="predicted"/>
<feature type="chain" id="PRO_5038361779" description="SGNH hydrolase-type esterase domain-containing protein" evidence="2">
    <location>
        <begin position="22"/>
        <end position="330"/>
    </location>
</feature>
<dbReference type="Proteomes" id="UP000886741">
    <property type="component" value="Unassembled WGS sequence"/>
</dbReference>
<protein>
    <recommendedName>
        <fullName evidence="3">SGNH hydrolase-type esterase domain-containing protein</fullName>
    </recommendedName>
</protein>
<feature type="region of interest" description="Disordered" evidence="1">
    <location>
        <begin position="63"/>
        <end position="115"/>
    </location>
</feature>
<feature type="compositionally biased region" description="Polar residues" evidence="1">
    <location>
        <begin position="72"/>
        <end position="85"/>
    </location>
</feature>
<evidence type="ECO:0000256" key="1">
    <source>
        <dbReference type="SAM" id="MobiDB-lite"/>
    </source>
</evidence>
<evidence type="ECO:0000313" key="5">
    <source>
        <dbReference type="Proteomes" id="UP000886741"/>
    </source>
</evidence>
<dbReference type="Pfam" id="PF13472">
    <property type="entry name" value="Lipase_GDSL_2"/>
    <property type="match status" value="1"/>
</dbReference>
<gene>
    <name evidence="4" type="ORF">IAA83_09735</name>
</gene>
<evidence type="ECO:0000256" key="2">
    <source>
        <dbReference type="SAM" id="SignalP"/>
    </source>
</evidence>
<dbReference type="InterPro" id="IPR036514">
    <property type="entry name" value="SGNH_hydro_sf"/>
</dbReference>
<comment type="caution">
    <text evidence="4">The sequence shown here is derived from an EMBL/GenBank/DDBJ whole genome shotgun (WGS) entry which is preliminary data.</text>
</comment>
<evidence type="ECO:0000259" key="3">
    <source>
        <dbReference type="Pfam" id="PF13472"/>
    </source>
</evidence>